<dbReference type="NCBIfam" id="NF001614">
    <property type="entry name" value="PRK00402.1"/>
    <property type="match status" value="1"/>
</dbReference>
<dbReference type="OrthoDB" id="9802769at2"/>
<evidence type="ECO:0000259" key="6">
    <source>
        <dbReference type="Pfam" id="PF00330"/>
    </source>
</evidence>
<reference evidence="7 8" key="1">
    <citation type="journal article" date="2010" name="Stand. Genomic Sci.">
        <title>Non-contiguous finished genome sequence of Aminomonas paucivorans type strain (GLU-3).</title>
        <authorList>
            <person name="Pitluck S."/>
            <person name="Yasawong M."/>
            <person name="Held B."/>
            <person name="Lapidus A."/>
            <person name="Nolan M."/>
            <person name="Copeland A."/>
            <person name="Lucas S."/>
            <person name="Del Rio T.G."/>
            <person name="Tice H."/>
            <person name="Cheng J.F."/>
            <person name="Chertkov O."/>
            <person name="Goodwin L."/>
            <person name="Tapia R."/>
            <person name="Han C."/>
            <person name="Liolios K."/>
            <person name="Ivanova N."/>
            <person name="Mavromatis K."/>
            <person name="Ovchinnikova G."/>
            <person name="Pati A."/>
            <person name="Chen A."/>
            <person name="Palaniappan K."/>
            <person name="Land M."/>
            <person name="Hauser L."/>
            <person name="Chang Y.J."/>
            <person name="Jeffries C.D."/>
            <person name="Pukall R."/>
            <person name="Spring S."/>
            <person name="Rohde M."/>
            <person name="Sikorski J."/>
            <person name="Goker M."/>
            <person name="Woyke T."/>
            <person name="Bristow J."/>
            <person name="Eisen J.A."/>
            <person name="Markowitz V."/>
            <person name="Hugenholtz P."/>
            <person name="Kyrpides N.C."/>
            <person name="Klenk H.P."/>
        </authorList>
    </citation>
    <scope>NUCLEOTIDE SEQUENCE [LARGE SCALE GENOMIC DNA]</scope>
    <source>
        <strain evidence="7 8">DSM 12260</strain>
    </source>
</reference>
<accession>E3CWE6</accession>
<evidence type="ECO:0000313" key="7">
    <source>
        <dbReference type="EMBL" id="EFQ24301.1"/>
    </source>
</evidence>
<proteinExistence type="predicted"/>
<dbReference type="PaxDb" id="584708-Apau_1887"/>
<dbReference type="NCBIfam" id="TIGR01343">
    <property type="entry name" value="hacA_fam"/>
    <property type="match status" value="1"/>
</dbReference>
<evidence type="ECO:0000256" key="4">
    <source>
        <dbReference type="ARBA" id="ARBA00023014"/>
    </source>
</evidence>
<dbReference type="GO" id="GO:0051539">
    <property type="term" value="F:4 iron, 4 sulfur cluster binding"/>
    <property type="evidence" value="ECO:0007669"/>
    <property type="project" value="UniProtKB-KW"/>
</dbReference>
<dbReference type="STRING" id="584708.Apau_1887"/>
<dbReference type="PANTHER" id="PTHR43822:SF2">
    <property type="entry name" value="HOMOACONITASE, MITOCHONDRIAL"/>
    <property type="match status" value="1"/>
</dbReference>
<protein>
    <submittedName>
        <fullName evidence="7">Homoaconitate hydratase family protein</fullName>
    </submittedName>
</protein>
<dbReference type="Pfam" id="PF00330">
    <property type="entry name" value="Aconitase"/>
    <property type="match status" value="1"/>
</dbReference>
<keyword evidence="1" id="KW-0004">4Fe-4S</keyword>
<dbReference type="HOGENOM" id="CLU_006714_3_4_0"/>
<dbReference type="InterPro" id="IPR036008">
    <property type="entry name" value="Aconitase_4Fe-4S_dom"/>
</dbReference>
<dbReference type="eggNOG" id="COG0065">
    <property type="taxonomic scope" value="Bacteria"/>
</dbReference>
<dbReference type="InterPro" id="IPR001030">
    <property type="entry name" value="Acoase/IPM_deHydtase_lsu_aba"/>
</dbReference>
<dbReference type="InterPro" id="IPR015931">
    <property type="entry name" value="Acnase/IPM_dHydase_lsu_aba_1/3"/>
</dbReference>
<dbReference type="RefSeq" id="WP_006301534.1">
    <property type="nucleotide sequence ID" value="NZ_CM001022.1"/>
</dbReference>
<dbReference type="GO" id="GO:0003861">
    <property type="term" value="F:3-isopropylmalate dehydratase activity"/>
    <property type="evidence" value="ECO:0007669"/>
    <property type="project" value="InterPro"/>
</dbReference>
<dbReference type="AlphaFoldDB" id="E3CWE6"/>
<name>E3CWE6_9BACT</name>
<sequence length="426" mass="46052">MGKTMIQKIMQRASGKEVQIGDRVWCNVDLSTARDFGGPNCVLQFEEVTDKQGKVWDPKKIAFTFDLQAPAHSEKVSNNQKIIREFSRKQGIDKVFDINWGIGQHVLLENGHVKPGDVILGTDSHMNLLGAVGAFATGVGNTDIVASWILGTLWFRVPETMKITATGKFAKGVYMRDLLTHLVGTLGADGMFFKAVEFYGDTVENSTLADRITLCSMVTEMSGKVGLIMPSGPVLDWLAARAGDEVRQRVKDLAADADAPYCQEVSVDVSKLEPLASCPDAPDNVKKVREVAGEKIQQVHIGSCSNGRFEDITAAFEVLQAGGFQVSPEVRTIITPSTREVMKQCAEAGYIQKFLEAGVVFTNPTCSLCTAEHYGALPSGDVAISTTNRNFIGKVGKGSHTYLMSPASAMASAVRGVITDPRDILG</sequence>
<dbReference type="InterPro" id="IPR006251">
    <property type="entry name" value="Homoacnase/IPMdehydase_lsu"/>
</dbReference>
<dbReference type="SUPFAM" id="SSF53732">
    <property type="entry name" value="Aconitase iron-sulfur domain"/>
    <property type="match status" value="1"/>
</dbReference>
<dbReference type="Proteomes" id="UP000005096">
    <property type="component" value="Chromosome"/>
</dbReference>
<keyword evidence="5" id="KW-0456">Lyase</keyword>
<evidence type="ECO:0000256" key="5">
    <source>
        <dbReference type="ARBA" id="ARBA00023239"/>
    </source>
</evidence>
<keyword evidence="4" id="KW-0411">Iron-sulfur</keyword>
<evidence type="ECO:0000256" key="3">
    <source>
        <dbReference type="ARBA" id="ARBA00023004"/>
    </source>
</evidence>
<evidence type="ECO:0000313" key="8">
    <source>
        <dbReference type="Proteomes" id="UP000005096"/>
    </source>
</evidence>
<dbReference type="NCBIfam" id="TIGR02086">
    <property type="entry name" value="IPMI_arch"/>
    <property type="match status" value="1"/>
</dbReference>
<evidence type="ECO:0000256" key="2">
    <source>
        <dbReference type="ARBA" id="ARBA00022723"/>
    </source>
</evidence>
<dbReference type="Gene3D" id="3.30.499.10">
    <property type="entry name" value="Aconitase, domain 3"/>
    <property type="match status" value="2"/>
</dbReference>
<keyword evidence="8" id="KW-1185">Reference proteome</keyword>
<gene>
    <name evidence="7" type="ORF">Apau_1887</name>
</gene>
<keyword evidence="3" id="KW-0408">Iron</keyword>
<keyword evidence="2" id="KW-0479">Metal-binding</keyword>
<dbReference type="PRINTS" id="PR00415">
    <property type="entry name" value="ACONITASE"/>
</dbReference>
<dbReference type="InterPro" id="IPR050067">
    <property type="entry name" value="IPM_dehydratase_rel_enz"/>
</dbReference>
<organism evidence="7 8">
    <name type="scientific">Aminomonas paucivorans DSM 12260</name>
    <dbReference type="NCBI Taxonomy" id="584708"/>
    <lineage>
        <taxon>Bacteria</taxon>
        <taxon>Thermotogati</taxon>
        <taxon>Synergistota</taxon>
        <taxon>Synergistia</taxon>
        <taxon>Synergistales</taxon>
        <taxon>Synergistaceae</taxon>
        <taxon>Aminomonas</taxon>
    </lineage>
</organism>
<dbReference type="GO" id="GO:0046872">
    <property type="term" value="F:metal ion binding"/>
    <property type="evidence" value="ECO:0007669"/>
    <property type="project" value="UniProtKB-KW"/>
</dbReference>
<dbReference type="GO" id="GO:0009098">
    <property type="term" value="P:L-leucine biosynthetic process"/>
    <property type="evidence" value="ECO:0007669"/>
    <property type="project" value="InterPro"/>
</dbReference>
<evidence type="ECO:0000256" key="1">
    <source>
        <dbReference type="ARBA" id="ARBA00022485"/>
    </source>
</evidence>
<dbReference type="EMBL" id="CM001022">
    <property type="protein sequence ID" value="EFQ24301.1"/>
    <property type="molecule type" value="Genomic_DNA"/>
</dbReference>
<dbReference type="InterPro" id="IPR011826">
    <property type="entry name" value="HAcnase/IPMdehydase_lsu_prok"/>
</dbReference>
<dbReference type="PANTHER" id="PTHR43822">
    <property type="entry name" value="HOMOACONITASE, MITOCHONDRIAL-RELATED"/>
    <property type="match status" value="1"/>
</dbReference>
<feature type="domain" description="Aconitase/3-isopropylmalate dehydratase large subunit alpha/beta/alpha" evidence="6">
    <location>
        <begin position="28"/>
        <end position="416"/>
    </location>
</feature>